<dbReference type="Pfam" id="PF00339">
    <property type="entry name" value="Arrestin_N"/>
    <property type="match status" value="1"/>
</dbReference>
<evidence type="ECO:0000256" key="1">
    <source>
        <dbReference type="ARBA" id="ARBA00005298"/>
    </source>
</evidence>
<dbReference type="PANTHER" id="PTHR11188:SF17">
    <property type="entry name" value="FI21816P1"/>
    <property type="match status" value="1"/>
</dbReference>
<dbReference type="GO" id="GO:0005886">
    <property type="term" value="C:plasma membrane"/>
    <property type="evidence" value="ECO:0007669"/>
    <property type="project" value="TreeGrafter"/>
</dbReference>
<evidence type="ECO:0000313" key="6">
    <source>
        <dbReference type="Proteomes" id="UP000016933"/>
    </source>
</evidence>
<dbReference type="InterPro" id="IPR050357">
    <property type="entry name" value="Arrestin_domain-protein"/>
</dbReference>
<sequence>MVPSPRTYAPGSRHQKPWLEVVPDDRFIVFHGTEHEAQTVKLTGRVRLHCPEAMSILKPKVRLEGKRKISWWYMGGISAGEVTDKRVFWNQEQRLGIESAHKVKAGTIEWPFEFELDPSMPESVEGLRETYIAYHIHASVSRPGWNAKDLIAQEHIRIVRTLGQDSMEMTRSRVNADIWANKISYSISIPTDAIVFGTSITADVELSPIKKGLRLGKIELRLMETVVKRIQAAEVPDVRGDRAKTEETEVAKTDMEFPEQSRVMYESETVEDPMMADEMYKFKATLPLPKSLNICRQDVDSHSINITHRFKLMVNIHNPEGHISQLVCRLPVKLFISPNLPVGESNEVTETINGVSDEQLNSSETAVVAPPEYGRHQLDQIYSGIDPSGFMSRAGSAPGTPAGLMAQSRRGSHENVLSMNGIANDDLSAHHGSAMPHLLHSRLANLQDSNGPRHNGTASHNASHNASRNHSPSGGSTPANGLSETANGHSPEHSINHVSGSATRSAGSYFPVGSPSASNSHSSDVSAVMSRRTSDDLRPEVVHTQDYNMDDLVRVPSYGAALRTPGAVTPFTEVPPSYEYATSRPPSPGNLSPVVQRPGQARVRPANGTGASTPTSHSSQQTLTTPMAALNLNNNVSDGHNAQRAPEQAHPAHVDDSRLRILRARS</sequence>
<dbReference type="GO" id="GO:0031625">
    <property type="term" value="F:ubiquitin protein ligase binding"/>
    <property type="evidence" value="ECO:0007669"/>
    <property type="project" value="TreeGrafter"/>
</dbReference>
<dbReference type="PANTHER" id="PTHR11188">
    <property type="entry name" value="ARRESTIN DOMAIN CONTAINING PROTEIN"/>
    <property type="match status" value="1"/>
</dbReference>
<dbReference type="InterPro" id="IPR014752">
    <property type="entry name" value="Arrestin-like_C"/>
</dbReference>
<keyword evidence="6" id="KW-1185">Reference proteome</keyword>
<organism evidence="5 6">
    <name type="scientific">Dothistroma septosporum (strain NZE10 / CBS 128990)</name>
    <name type="common">Red band needle blight fungus</name>
    <name type="synonym">Mycosphaerella pini</name>
    <dbReference type="NCBI Taxonomy" id="675120"/>
    <lineage>
        <taxon>Eukaryota</taxon>
        <taxon>Fungi</taxon>
        <taxon>Dikarya</taxon>
        <taxon>Ascomycota</taxon>
        <taxon>Pezizomycotina</taxon>
        <taxon>Dothideomycetes</taxon>
        <taxon>Dothideomycetidae</taxon>
        <taxon>Mycosphaerellales</taxon>
        <taxon>Mycosphaerellaceae</taxon>
        <taxon>Dothistroma</taxon>
    </lineage>
</organism>
<evidence type="ECO:0000259" key="4">
    <source>
        <dbReference type="SMART" id="SM01017"/>
    </source>
</evidence>
<name>N1Q3T5_DOTSN</name>
<dbReference type="InterPro" id="IPR011021">
    <property type="entry name" value="Arrestin-like_N"/>
</dbReference>
<protein>
    <recommendedName>
        <fullName evidence="4">Arrestin C-terminal-like domain-containing protein</fullName>
    </recommendedName>
</protein>
<dbReference type="InterPro" id="IPR011022">
    <property type="entry name" value="Arrestin_C-like"/>
</dbReference>
<feature type="compositionally biased region" description="Polar residues" evidence="3">
    <location>
        <begin position="609"/>
        <end position="640"/>
    </location>
</feature>
<dbReference type="GO" id="GO:0005829">
    <property type="term" value="C:cytosol"/>
    <property type="evidence" value="ECO:0007669"/>
    <property type="project" value="TreeGrafter"/>
</dbReference>
<accession>N1Q3T5</accession>
<dbReference type="GO" id="GO:0070086">
    <property type="term" value="P:ubiquitin-dependent endocytosis"/>
    <property type="evidence" value="ECO:0007669"/>
    <property type="project" value="TreeGrafter"/>
</dbReference>
<comment type="similarity">
    <text evidence="1">Belongs to the arrestin family.</text>
</comment>
<feature type="compositionally biased region" description="Polar residues" evidence="3">
    <location>
        <begin position="496"/>
        <end position="506"/>
    </location>
</feature>
<evidence type="ECO:0000313" key="5">
    <source>
        <dbReference type="EMBL" id="EME49340.1"/>
    </source>
</evidence>
<gene>
    <name evidence="5" type="ORF">DOTSEDRAFT_68198</name>
</gene>
<dbReference type="OrthoDB" id="2333384at2759"/>
<dbReference type="SMART" id="SM01017">
    <property type="entry name" value="Arrestin_C"/>
    <property type="match status" value="1"/>
</dbReference>
<feature type="region of interest" description="Disordered" evidence="3">
    <location>
        <begin position="392"/>
        <end position="412"/>
    </location>
</feature>
<dbReference type="STRING" id="675120.N1Q3T5"/>
<dbReference type="AlphaFoldDB" id="N1Q3T5"/>
<feature type="compositionally biased region" description="Polar residues" evidence="3">
    <location>
        <begin position="446"/>
        <end position="488"/>
    </location>
</feature>
<dbReference type="GO" id="GO:0030674">
    <property type="term" value="F:protein-macromolecule adaptor activity"/>
    <property type="evidence" value="ECO:0007669"/>
    <property type="project" value="TreeGrafter"/>
</dbReference>
<feature type="region of interest" description="Disordered" evidence="3">
    <location>
        <begin position="601"/>
        <end position="658"/>
    </location>
</feature>
<comment type="subunit">
    <text evidence="2">Interacts with hulA.</text>
</comment>
<evidence type="ECO:0000256" key="2">
    <source>
        <dbReference type="ARBA" id="ARBA00038766"/>
    </source>
</evidence>
<proteinExistence type="inferred from homology"/>
<feature type="domain" description="Arrestin C-terminal-like" evidence="4">
    <location>
        <begin position="179"/>
        <end position="339"/>
    </location>
</feature>
<dbReference type="Pfam" id="PF02752">
    <property type="entry name" value="Arrestin_C"/>
    <property type="match status" value="1"/>
</dbReference>
<dbReference type="eggNOG" id="KOG3780">
    <property type="taxonomic scope" value="Eukaryota"/>
</dbReference>
<feature type="region of interest" description="Disordered" evidence="3">
    <location>
        <begin position="446"/>
        <end position="539"/>
    </location>
</feature>
<dbReference type="EMBL" id="KB446535">
    <property type="protein sequence ID" value="EME49340.1"/>
    <property type="molecule type" value="Genomic_DNA"/>
</dbReference>
<reference evidence="6" key="1">
    <citation type="journal article" date="2012" name="PLoS Genet.">
        <title>The genomes of the fungal plant pathogens Cladosporium fulvum and Dothistroma septosporum reveal adaptation to different hosts and lifestyles but also signatures of common ancestry.</title>
        <authorList>
            <person name="de Wit P.J.G.M."/>
            <person name="van der Burgt A."/>
            <person name="Oekmen B."/>
            <person name="Stergiopoulos I."/>
            <person name="Abd-Elsalam K.A."/>
            <person name="Aerts A.L."/>
            <person name="Bahkali A.H."/>
            <person name="Beenen H.G."/>
            <person name="Chettri P."/>
            <person name="Cox M.P."/>
            <person name="Datema E."/>
            <person name="de Vries R.P."/>
            <person name="Dhillon B."/>
            <person name="Ganley A.R."/>
            <person name="Griffiths S.A."/>
            <person name="Guo Y."/>
            <person name="Hamelin R.C."/>
            <person name="Henrissat B."/>
            <person name="Kabir M.S."/>
            <person name="Jashni M.K."/>
            <person name="Kema G."/>
            <person name="Klaubauf S."/>
            <person name="Lapidus A."/>
            <person name="Levasseur A."/>
            <person name="Lindquist E."/>
            <person name="Mehrabi R."/>
            <person name="Ohm R.A."/>
            <person name="Owen T.J."/>
            <person name="Salamov A."/>
            <person name="Schwelm A."/>
            <person name="Schijlen E."/>
            <person name="Sun H."/>
            <person name="van den Burg H.A."/>
            <person name="van Ham R.C.H.J."/>
            <person name="Zhang S."/>
            <person name="Goodwin S.B."/>
            <person name="Grigoriev I.V."/>
            <person name="Collemare J."/>
            <person name="Bradshaw R.E."/>
        </authorList>
    </citation>
    <scope>NUCLEOTIDE SEQUENCE [LARGE SCALE GENOMIC DNA]</scope>
    <source>
        <strain evidence="6">NZE10 / CBS 128990</strain>
    </source>
</reference>
<feature type="compositionally biased region" description="Low complexity" evidence="3">
    <location>
        <begin position="514"/>
        <end position="530"/>
    </location>
</feature>
<dbReference type="OMA" id="GMATPFH"/>
<evidence type="ECO:0000256" key="3">
    <source>
        <dbReference type="SAM" id="MobiDB-lite"/>
    </source>
</evidence>
<dbReference type="HOGENOM" id="CLU_018982_2_0_1"/>
<reference evidence="5 6" key="2">
    <citation type="journal article" date="2012" name="PLoS Pathog.">
        <title>Diverse lifestyles and strategies of plant pathogenesis encoded in the genomes of eighteen Dothideomycetes fungi.</title>
        <authorList>
            <person name="Ohm R.A."/>
            <person name="Feau N."/>
            <person name="Henrissat B."/>
            <person name="Schoch C.L."/>
            <person name="Horwitz B.A."/>
            <person name="Barry K.W."/>
            <person name="Condon B.J."/>
            <person name="Copeland A.C."/>
            <person name="Dhillon B."/>
            <person name="Glaser F."/>
            <person name="Hesse C.N."/>
            <person name="Kosti I."/>
            <person name="LaButti K."/>
            <person name="Lindquist E.A."/>
            <person name="Lucas S."/>
            <person name="Salamov A.A."/>
            <person name="Bradshaw R.E."/>
            <person name="Ciuffetti L."/>
            <person name="Hamelin R.C."/>
            <person name="Kema G.H.J."/>
            <person name="Lawrence C."/>
            <person name="Scott J.A."/>
            <person name="Spatafora J.W."/>
            <person name="Turgeon B.G."/>
            <person name="de Wit P.J.G.M."/>
            <person name="Zhong S."/>
            <person name="Goodwin S.B."/>
            <person name="Grigoriev I.V."/>
        </authorList>
    </citation>
    <scope>NUCLEOTIDE SEQUENCE [LARGE SCALE GENOMIC DNA]</scope>
    <source>
        <strain evidence="6">NZE10 / CBS 128990</strain>
    </source>
</reference>
<dbReference type="Gene3D" id="2.60.40.640">
    <property type="match status" value="1"/>
</dbReference>
<dbReference type="Proteomes" id="UP000016933">
    <property type="component" value="Unassembled WGS sequence"/>
</dbReference>